<keyword evidence="4 10" id="KW-0812">Transmembrane</keyword>
<dbReference type="InterPro" id="IPR000531">
    <property type="entry name" value="Beta-barrel_TonB"/>
</dbReference>
<evidence type="ECO:0000256" key="1">
    <source>
        <dbReference type="ARBA" id="ARBA00004571"/>
    </source>
</evidence>
<evidence type="ECO:0000259" key="14">
    <source>
        <dbReference type="Pfam" id="PF07715"/>
    </source>
</evidence>
<dbReference type="PANTHER" id="PTHR30069:SF29">
    <property type="entry name" value="HEMOGLOBIN AND HEMOGLOBIN-HAPTOGLOBIN-BINDING PROTEIN 1-RELATED"/>
    <property type="match status" value="1"/>
</dbReference>
<protein>
    <recommendedName>
        <fullName evidence="17">TonB-dependent receptor</fullName>
    </recommendedName>
</protein>
<dbReference type="Proteomes" id="UP000248745">
    <property type="component" value="Unassembled WGS sequence"/>
</dbReference>
<name>A0A2W2AWZ4_9BACT</name>
<dbReference type="Gene3D" id="2.40.170.20">
    <property type="entry name" value="TonB-dependent receptor, beta-barrel domain"/>
    <property type="match status" value="1"/>
</dbReference>
<dbReference type="GO" id="GO:0044718">
    <property type="term" value="P:siderophore transmembrane transport"/>
    <property type="evidence" value="ECO:0007669"/>
    <property type="project" value="TreeGrafter"/>
</dbReference>
<evidence type="ECO:0000259" key="13">
    <source>
        <dbReference type="Pfam" id="PF00593"/>
    </source>
</evidence>
<dbReference type="InterPro" id="IPR036942">
    <property type="entry name" value="Beta-barrel_TonB_sf"/>
</dbReference>
<sequence>MKTIAHLLFVYVLVLLSIDAVAQNIFVKTEDGTNNTPVALAYVNVYNGEKNVPAQTVQTDDAGNAMVSLSSFPCHITISALGYESYTQTFEAYPSNKEINIALTRKNTGLNEVVVTGLTRPTQLQNALSQYRIISSSTLQAQGSITLADALSTQLNMNVNNDAILGANITMQGVTGDKVKILIDGMPVNGRENGNVDLGQINMSNIDHIEIVQGPMSVVYGSDALGGVINLITKKNTRPFSLNAGFNYESVGKYNVDVNGSIKIKKRNQLSIGLGRNFFQGWKYNDTLVKAQGNNNMYFPYHRSLLFKPKEQYFLNLDYVYTAPSGFRLELANDFLNEKITDRSAPSSYSSFGCTALDNVYKTTRSQTRFFMDGKLGKTGHWQSQNSYSLYYRITNSYVTDLTTMNETLAQGTQGAQDTSRFDDINLRANYNNKWHKLDYTAGYDVLLEYAQSTKIQDGRNNIQDYAAYTNLSMPFANDQLVAQMGLRASYNTQYSAPVTPSFNLLYHLNDKVQLRASYARGFRAPTLKELYLEFIDVNHHIIGNPDLKAETSHNMQVSGSYQFYKKGADYAQVIVTGYYNDINNEITLVYDGPANTNTADYTYGNVNHMRNAIANVMTDGQLKDLHAQLGYAYTYTFAETGQYSAYRVSEITANIQYAWAKPRLKFSLFYKFSGSQPAMQQNGDGTVTFNGTTPSYNMMDASVERKFWNRKISIVAGVKNIFNVTQLTPQDAVAVTSANPHGGNGTLSFLPRRFFTTIRLNLY</sequence>
<organism evidence="15 16">
    <name type="scientific">Taibaiella soli</name>
    <dbReference type="NCBI Taxonomy" id="1649169"/>
    <lineage>
        <taxon>Bacteria</taxon>
        <taxon>Pseudomonadati</taxon>
        <taxon>Bacteroidota</taxon>
        <taxon>Chitinophagia</taxon>
        <taxon>Chitinophagales</taxon>
        <taxon>Chitinophagaceae</taxon>
        <taxon>Taibaiella</taxon>
    </lineage>
</organism>
<dbReference type="InterPro" id="IPR037066">
    <property type="entry name" value="Plug_dom_sf"/>
</dbReference>
<keyword evidence="8" id="KW-0675">Receptor</keyword>
<evidence type="ECO:0000313" key="16">
    <source>
        <dbReference type="Proteomes" id="UP000248745"/>
    </source>
</evidence>
<evidence type="ECO:0000313" key="15">
    <source>
        <dbReference type="EMBL" id="PZF72228.1"/>
    </source>
</evidence>
<accession>A0A2W2AWZ4</accession>
<dbReference type="InterPro" id="IPR012910">
    <property type="entry name" value="Plug_dom"/>
</dbReference>
<comment type="subcellular location">
    <subcellularLocation>
        <location evidence="1 10">Cell outer membrane</location>
        <topology evidence="1 10">Multi-pass membrane protein</topology>
    </subcellularLocation>
</comment>
<dbReference type="AlphaFoldDB" id="A0A2W2AWZ4"/>
<dbReference type="InterPro" id="IPR008969">
    <property type="entry name" value="CarboxyPept-like_regulatory"/>
</dbReference>
<evidence type="ECO:0000256" key="5">
    <source>
        <dbReference type="ARBA" id="ARBA00022729"/>
    </source>
</evidence>
<evidence type="ECO:0008006" key="17">
    <source>
        <dbReference type="Google" id="ProtNLM"/>
    </source>
</evidence>
<comment type="similarity">
    <text evidence="10 11">Belongs to the TonB-dependent receptor family.</text>
</comment>
<dbReference type="GO" id="GO:0009279">
    <property type="term" value="C:cell outer membrane"/>
    <property type="evidence" value="ECO:0007669"/>
    <property type="project" value="UniProtKB-SubCell"/>
</dbReference>
<comment type="caution">
    <text evidence="15">The sequence shown here is derived from an EMBL/GenBank/DDBJ whole genome shotgun (WGS) entry which is preliminary data.</text>
</comment>
<dbReference type="Pfam" id="PF07715">
    <property type="entry name" value="Plug"/>
    <property type="match status" value="1"/>
</dbReference>
<gene>
    <name evidence="15" type="ORF">DN068_14960</name>
</gene>
<keyword evidence="3 10" id="KW-1134">Transmembrane beta strand</keyword>
<dbReference type="RefSeq" id="WP_110999739.1">
    <property type="nucleotide sequence ID" value="NZ_QKTW01000019.1"/>
</dbReference>
<dbReference type="OrthoDB" id="1109239at2"/>
<dbReference type="PANTHER" id="PTHR30069">
    <property type="entry name" value="TONB-DEPENDENT OUTER MEMBRANE RECEPTOR"/>
    <property type="match status" value="1"/>
</dbReference>
<dbReference type="InterPro" id="IPR039426">
    <property type="entry name" value="TonB-dep_rcpt-like"/>
</dbReference>
<dbReference type="SUPFAM" id="SSF49464">
    <property type="entry name" value="Carboxypeptidase regulatory domain-like"/>
    <property type="match status" value="1"/>
</dbReference>
<dbReference type="CDD" id="cd01347">
    <property type="entry name" value="ligand_gated_channel"/>
    <property type="match status" value="1"/>
</dbReference>
<keyword evidence="9 10" id="KW-0998">Cell outer membrane</keyword>
<feature type="chain" id="PRO_5016130473" description="TonB-dependent receptor" evidence="12">
    <location>
        <begin position="23"/>
        <end position="764"/>
    </location>
</feature>
<keyword evidence="6 11" id="KW-0798">TonB box</keyword>
<evidence type="ECO:0000256" key="4">
    <source>
        <dbReference type="ARBA" id="ARBA00022692"/>
    </source>
</evidence>
<evidence type="ECO:0000256" key="6">
    <source>
        <dbReference type="ARBA" id="ARBA00023077"/>
    </source>
</evidence>
<dbReference type="SUPFAM" id="SSF56935">
    <property type="entry name" value="Porins"/>
    <property type="match status" value="1"/>
</dbReference>
<keyword evidence="7 10" id="KW-0472">Membrane</keyword>
<proteinExistence type="inferred from homology"/>
<evidence type="ECO:0000256" key="12">
    <source>
        <dbReference type="SAM" id="SignalP"/>
    </source>
</evidence>
<evidence type="ECO:0000256" key="9">
    <source>
        <dbReference type="ARBA" id="ARBA00023237"/>
    </source>
</evidence>
<evidence type="ECO:0000256" key="8">
    <source>
        <dbReference type="ARBA" id="ARBA00023170"/>
    </source>
</evidence>
<evidence type="ECO:0000256" key="7">
    <source>
        <dbReference type="ARBA" id="ARBA00023136"/>
    </source>
</evidence>
<evidence type="ECO:0000256" key="3">
    <source>
        <dbReference type="ARBA" id="ARBA00022452"/>
    </source>
</evidence>
<evidence type="ECO:0000256" key="10">
    <source>
        <dbReference type="PROSITE-ProRule" id="PRU01360"/>
    </source>
</evidence>
<dbReference type="PROSITE" id="PS52016">
    <property type="entry name" value="TONB_DEPENDENT_REC_3"/>
    <property type="match status" value="1"/>
</dbReference>
<dbReference type="EMBL" id="QKTW01000019">
    <property type="protein sequence ID" value="PZF72228.1"/>
    <property type="molecule type" value="Genomic_DNA"/>
</dbReference>
<feature type="signal peptide" evidence="12">
    <location>
        <begin position="1"/>
        <end position="22"/>
    </location>
</feature>
<dbReference type="GO" id="GO:0015344">
    <property type="term" value="F:siderophore uptake transmembrane transporter activity"/>
    <property type="evidence" value="ECO:0007669"/>
    <property type="project" value="TreeGrafter"/>
</dbReference>
<feature type="domain" description="TonB-dependent receptor plug" evidence="14">
    <location>
        <begin position="126"/>
        <end position="228"/>
    </location>
</feature>
<reference evidence="15 16" key="1">
    <citation type="submission" date="2018-06" db="EMBL/GenBank/DDBJ databases">
        <title>Mucibacter soli gen. nov., sp. nov., a new member of the family Chitinophagaceae producing mucin.</title>
        <authorList>
            <person name="Kim M.-K."/>
            <person name="Park S."/>
            <person name="Kim T.-S."/>
            <person name="Joung Y."/>
            <person name="Han J.-H."/>
            <person name="Kim S.B."/>
        </authorList>
    </citation>
    <scope>NUCLEOTIDE SEQUENCE [LARGE SCALE GENOMIC DNA]</scope>
    <source>
        <strain evidence="15 16">R1-15</strain>
    </source>
</reference>
<feature type="domain" description="TonB-dependent receptor-like beta-barrel" evidence="13">
    <location>
        <begin position="335"/>
        <end position="722"/>
    </location>
</feature>
<evidence type="ECO:0000256" key="2">
    <source>
        <dbReference type="ARBA" id="ARBA00022448"/>
    </source>
</evidence>
<keyword evidence="2 10" id="KW-0813">Transport</keyword>
<keyword evidence="5 12" id="KW-0732">Signal</keyword>
<dbReference type="Pfam" id="PF00593">
    <property type="entry name" value="TonB_dep_Rec_b-barrel"/>
    <property type="match status" value="1"/>
</dbReference>
<keyword evidence="16" id="KW-1185">Reference proteome</keyword>
<dbReference type="Gene3D" id="2.170.130.10">
    <property type="entry name" value="TonB-dependent receptor, plug domain"/>
    <property type="match status" value="1"/>
</dbReference>
<evidence type="ECO:0000256" key="11">
    <source>
        <dbReference type="RuleBase" id="RU003357"/>
    </source>
</evidence>